<evidence type="ECO:0000313" key="3">
    <source>
        <dbReference type="Proteomes" id="UP000053593"/>
    </source>
</evidence>
<keyword evidence="3" id="KW-1185">Reference proteome</keyword>
<dbReference type="Proteomes" id="UP000053593">
    <property type="component" value="Unassembled WGS sequence"/>
</dbReference>
<dbReference type="EMBL" id="KN834772">
    <property type="protein sequence ID" value="KIK61266.1"/>
    <property type="molecule type" value="Genomic_DNA"/>
</dbReference>
<name>A0A0D0BZE4_9AGAR</name>
<evidence type="ECO:0000313" key="2">
    <source>
        <dbReference type="EMBL" id="KIK61266.1"/>
    </source>
</evidence>
<dbReference type="HOGENOM" id="CLU_1669560_0_0_1"/>
<sequence>MNCCSSDEMFARCLLVVEDPYGVITDIGILGQPVISSSSGWVNHERCRPLRDTDIQLWEYGVIGVLGPIEHFLILQLMRIGAKSHLCEELRSVDGLRLNRVADADFLAFRDSGSEIKHLNLKDSCSLGTQSATPQIMSRDGRRTNGPNQKRTKAVEAA</sequence>
<protein>
    <submittedName>
        <fullName evidence="2">Uncharacterized protein</fullName>
    </submittedName>
</protein>
<organism evidence="2 3">
    <name type="scientific">Collybiopsis luxurians FD-317 M1</name>
    <dbReference type="NCBI Taxonomy" id="944289"/>
    <lineage>
        <taxon>Eukaryota</taxon>
        <taxon>Fungi</taxon>
        <taxon>Dikarya</taxon>
        <taxon>Basidiomycota</taxon>
        <taxon>Agaricomycotina</taxon>
        <taxon>Agaricomycetes</taxon>
        <taxon>Agaricomycetidae</taxon>
        <taxon>Agaricales</taxon>
        <taxon>Marasmiineae</taxon>
        <taxon>Omphalotaceae</taxon>
        <taxon>Collybiopsis</taxon>
        <taxon>Collybiopsis luxurians</taxon>
    </lineage>
</organism>
<feature type="region of interest" description="Disordered" evidence="1">
    <location>
        <begin position="127"/>
        <end position="158"/>
    </location>
</feature>
<feature type="compositionally biased region" description="Polar residues" evidence="1">
    <location>
        <begin position="127"/>
        <end position="136"/>
    </location>
</feature>
<accession>A0A0D0BZE4</accession>
<gene>
    <name evidence="2" type="ORF">GYMLUDRAFT_593767</name>
</gene>
<dbReference type="AlphaFoldDB" id="A0A0D0BZE4"/>
<proteinExistence type="predicted"/>
<reference evidence="2 3" key="1">
    <citation type="submission" date="2014-04" db="EMBL/GenBank/DDBJ databases">
        <title>Evolutionary Origins and Diversification of the Mycorrhizal Mutualists.</title>
        <authorList>
            <consortium name="DOE Joint Genome Institute"/>
            <consortium name="Mycorrhizal Genomics Consortium"/>
            <person name="Kohler A."/>
            <person name="Kuo A."/>
            <person name="Nagy L.G."/>
            <person name="Floudas D."/>
            <person name="Copeland A."/>
            <person name="Barry K.W."/>
            <person name="Cichocki N."/>
            <person name="Veneault-Fourrey C."/>
            <person name="LaButti K."/>
            <person name="Lindquist E.A."/>
            <person name="Lipzen A."/>
            <person name="Lundell T."/>
            <person name="Morin E."/>
            <person name="Murat C."/>
            <person name="Riley R."/>
            <person name="Ohm R."/>
            <person name="Sun H."/>
            <person name="Tunlid A."/>
            <person name="Henrissat B."/>
            <person name="Grigoriev I.V."/>
            <person name="Hibbett D.S."/>
            <person name="Martin F."/>
        </authorList>
    </citation>
    <scope>NUCLEOTIDE SEQUENCE [LARGE SCALE GENOMIC DNA]</scope>
    <source>
        <strain evidence="2 3">FD-317 M1</strain>
    </source>
</reference>
<evidence type="ECO:0000256" key="1">
    <source>
        <dbReference type="SAM" id="MobiDB-lite"/>
    </source>
</evidence>